<evidence type="ECO:0000313" key="2">
    <source>
        <dbReference type="Proteomes" id="UP000323671"/>
    </source>
</evidence>
<proteinExistence type="predicted"/>
<organism evidence="1 2">
    <name type="scientific">Oryzomicrobium terrae</name>
    <dbReference type="NCBI Taxonomy" id="1735038"/>
    <lineage>
        <taxon>Bacteria</taxon>
        <taxon>Pseudomonadati</taxon>
        <taxon>Pseudomonadota</taxon>
        <taxon>Betaproteobacteria</taxon>
        <taxon>Rhodocyclales</taxon>
        <taxon>Rhodocyclaceae</taxon>
        <taxon>Oryzomicrobium</taxon>
    </lineage>
</organism>
<dbReference type="EMBL" id="CP022579">
    <property type="protein sequence ID" value="QEL64743.1"/>
    <property type="molecule type" value="Genomic_DNA"/>
</dbReference>
<evidence type="ECO:0000313" key="1">
    <source>
        <dbReference type="EMBL" id="QEL64743.1"/>
    </source>
</evidence>
<dbReference type="KEGG" id="otr:OTERR_12670"/>
<sequence>MARATRRALVAPVRKPKADPDGVRLAVMPWKIDAVFAPLERVLSRIDIDGTVDTAKGRPVFREDSRGGWYEVAEALQGIIDFHRIAAGRFGWGIDLAPLERLHRKLDLDSPLLENDLASARVCIDTLKRHATTLTLGQAKGLLRDAKIGWELEKITEATA</sequence>
<reference evidence="1 2" key="1">
    <citation type="submission" date="2017-07" db="EMBL/GenBank/DDBJ databases">
        <title>Complete genome sequence of Oryzomicrobium terrae TPP412.</title>
        <authorList>
            <person name="Chiu L.-W."/>
            <person name="Lo K.-J."/>
            <person name="Tsai Y.-M."/>
            <person name="Lin S.-S."/>
            <person name="Kuo C.-H."/>
            <person name="Liu C.-T."/>
        </authorList>
    </citation>
    <scope>NUCLEOTIDE SEQUENCE [LARGE SCALE GENOMIC DNA]</scope>
    <source>
        <strain evidence="1 2">TPP412</strain>
    </source>
</reference>
<gene>
    <name evidence="1" type="ORF">OTERR_12670</name>
</gene>
<dbReference type="Proteomes" id="UP000323671">
    <property type="component" value="Chromosome"/>
</dbReference>
<dbReference type="AlphaFoldDB" id="A0A5C1E7B4"/>
<protein>
    <submittedName>
        <fullName evidence="1">Uncharacterized protein</fullName>
    </submittedName>
</protein>
<accession>A0A5C1E7B4</accession>
<name>A0A5C1E7B4_9RHOO</name>
<keyword evidence="2" id="KW-1185">Reference proteome</keyword>